<keyword evidence="18" id="KW-1185">Reference proteome</keyword>
<evidence type="ECO:0000256" key="2">
    <source>
        <dbReference type="ARBA" id="ARBA00004275"/>
    </source>
</evidence>
<dbReference type="PANTHER" id="PTHR10909">
    <property type="entry name" value="ELECTRON TRANSPORT OXIDOREDUCTASE"/>
    <property type="match status" value="1"/>
</dbReference>
<comment type="cofactor">
    <cofactor evidence="1">
        <name>FAD</name>
        <dbReference type="ChEBI" id="CHEBI:57692"/>
    </cofactor>
</comment>
<feature type="domain" description="Acyl-CoA oxidase C-terminal" evidence="13">
    <location>
        <begin position="481"/>
        <end position="657"/>
    </location>
</feature>
<keyword evidence="7" id="KW-0560">Oxidoreductase</keyword>
<evidence type="ECO:0000256" key="6">
    <source>
        <dbReference type="ARBA" id="ARBA00022832"/>
    </source>
</evidence>
<evidence type="ECO:0000256" key="12">
    <source>
        <dbReference type="PIRSR" id="PIRSR000168-2"/>
    </source>
</evidence>
<dbReference type="InterPro" id="IPR012258">
    <property type="entry name" value="Acyl-CoA_oxidase"/>
</dbReference>
<dbReference type="FunFam" id="2.40.110.10:FF:000075">
    <property type="entry name" value="Acyl-coenzyme A oxidase"/>
    <property type="match status" value="1"/>
</dbReference>
<dbReference type="FunFam" id="1.20.140.10:FF:000005">
    <property type="entry name" value="Acyl-coenzyme A oxidase"/>
    <property type="match status" value="1"/>
</dbReference>
<feature type="domain" description="Acyl-CoA oxidase C-alpha1" evidence="16">
    <location>
        <begin position="279"/>
        <end position="440"/>
    </location>
</feature>
<sequence length="665" mass="74167">MEGGVDYLAPERNKAEFDVDSMKIVWAGSSHDLQLSERMARLVASDPAFRKDNRAMLGRNELFKSTLRKATYAWKRINELRLNEEEALRLRSFVDEPAFTDLHWGMFVPAIKGQGTDEQQKKWLPLAHKMQIIGCYAQTELGHGSNVQGLETTATFDSKTDEFVIHSPTLTSSKWWPGGLGKVSTHAVVYARLIIDGQDHGVNGFIVQLRSLDDHLPLPGITIGDIGAKFGNGAYNTMDNGVLRFDNVRIPRDQMLMRISQVTREGKLVQSSVPRQLVYGTMVYVRQAIVADASVALSRAVCIATRYSAVRRQFGSHNGGPETQVIDYKTQQARLFPLLASAYAFRFVGEWLKWLYTDVMQRLQAGDFSTLPEAHACTAGLKSLTTSVTADGIEECRKLCGGHGYLCSSGLPELFAVYVPSCTYEGDNVVLQLQVARHLIKTISQLGSGKKPIGTTAYLGRLEQLNEYRSDVQKAEDWLKPNVVLGTFEARAARKIVTVAQNLSKFSNPEDGFQELSADLVEAAVAHCQLIVVSKFIEKLQKDIPGKGVKQQLQHLSSIYALFLLHKNLGDFLSTGSITPKQGHLANEQLRSLYSQVRPNAISLVDAFNHTDHYLGSVLGRYDGNVYPKLYEEAWKDPLNDSVVPDGYQEYIRPLLKQQLRNARL</sequence>
<evidence type="ECO:0000256" key="8">
    <source>
        <dbReference type="ARBA" id="ARBA00023098"/>
    </source>
</evidence>
<dbReference type="InterPro" id="IPR029320">
    <property type="entry name" value="Acyl-CoA_ox_N"/>
</dbReference>
<feature type="binding site" evidence="12">
    <location>
        <position position="139"/>
    </location>
    <ligand>
        <name>FAD</name>
        <dbReference type="ChEBI" id="CHEBI:57692"/>
    </ligand>
</feature>
<evidence type="ECO:0000259" key="14">
    <source>
        <dbReference type="Pfam" id="PF02770"/>
    </source>
</evidence>
<dbReference type="GO" id="GO:0003997">
    <property type="term" value="F:acyl-CoA oxidase activity"/>
    <property type="evidence" value="ECO:0007669"/>
    <property type="project" value="InterPro"/>
</dbReference>
<dbReference type="FunFam" id="1.10.540.10:FF:000015">
    <property type="entry name" value="Acyl-coenzyme A oxidase"/>
    <property type="match status" value="1"/>
</dbReference>
<dbReference type="GO" id="GO:0071949">
    <property type="term" value="F:FAD binding"/>
    <property type="evidence" value="ECO:0007669"/>
    <property type="project" value="InterPro"/>
</dbReference>
<dbReference type="GO" id="GO:0005777">
    <property type="term" value="C:peroxisome"/>
    <property type="evidence" value="ECO:0007669"/>
    <property type="project" value="UniProtKB-SubCell"/>
</dbReference>
<dbReference type="SUPFAM" id="SSF47203">
    <property type="entry name" value="Acyl-CoA dehydrogenase C-terminal domain-like"/>
    <property type="match status" value="2"/>
</dbReference>
<dbReference type="PIRSF" id="PIRSF000168">
    <property type="entry name" value="Acyl-CoA_oxidase"/>
    <property type="match status" value="1"/>
</dbReference>
<dbReference type="Gene3D" id="2.40.110.10">
    <property type="entry name" value="Butyryl-CoA Dehydrogenase, subunit A, domain 2"/>
    <property type="match status" value="1"/>
</dbReference>
<keyword evidence="8" id="KW-0443">Lipid metabolism</keyword>
<evidence type="ECO:0000256" key="1">
    <source>
        <dbReference type="ARBA" id="ARBA00001974"/>
    </source>
</evidence>
<dbReference type="Pfam" id="PF14749">
    <property type="entry name" value="Acyl-CoA_ox_N"/>
    <property type="match status" value="1"/>
</dbReference>
<dbReference type="InterPro" id="IPR002655">
    <property type="entry name" value="Acyl-CoA_oxidase_C"/>
</dbReference>
<feature type="binding site" evidence="12">
    <location>
        <position position="178"/>
    </location>
    <ligand>
        <name>FAD</name>
        <dbReference type="ChEBI" id="CHEBI:57692"/>
    </ligand>
</feature>
<accession>A0A6A4QJY4</accession>
<evidence type="ECO:0000256" key="3">
    <source>
        <dbReference type="ARBA" id="ARBA00006288"/>
    </source>
</evidence>
<dbReference type="OrthoDB" id="538336at2759"/>
<comment type="caution">
    <text evidence="17">The sequence shown here is derived from an EMBL/GenBank/DDBJ whole genome shotgun (WGS) entry which is preliminary data.</text>
</comment>
<evidence type="ECO:0000313" key="18">
    <source>
        <dbReference type="Proteomes" id="UP000447434"/>
    </source>
</evidence>
<dbReference type="InterPro" id="IPR006091">
    <property type="entry name" value="Acyl-CoA_Oxase/DH_mid-dom"/>
</dbReference>
<gene>
    <name evidence="17" type="ORF">Lalb_Chr05g0221141</name>
</gene>
<keyword evidence="5 10" id="KW-0274">FAD</keyword>
<keyword evidence="6" id="KW-0276">Fatty acid metabolism</keyword>
<evidence type="ECO:0000259" key="15">
    <source>
        <dbReference type="Pfam" id="PF14749"/>
    </source>
</evidence>
<evidence type="ECO:0000256" key="5">
    <source>
        <dbReference type="ARBA" id="ARBA00022827"/>
    </source>
</evidence>
<dbReference type="InterPro" id="IPR055060">
    <property type="entry name" value="ACOX_C_alpha1"/>
</dbReference>
<feature type="domain" description="Acyl-coenzyme A oxidase N-terminal" evidence="15">
    <location>
        <begin position="18"/>
        <end position="133"/>
    </location>
</feature>
<dbReference type="GO" id="GO:0055088">
    <property type="term" value="P:lipid homeostasis"/>
    <property type="evidence" value="ECO:0007669"/>
    <property type="project" value="TreeGrafter"/>
</dbReference>
<evidence type="ECO:0000256" key="7">
    <source>
        <dbReference type="ARBA" id="ARBA00023002"/>
    </source>
</evidence>
<dbReference type="GO" id="GO:0001676">
    <property type="term" value="P:long-chain fatty acid metabolic process"/>
    <property type="evidence" value="ECO:0007669"/>
    <property type="project" value="TreeGrafter"/>
</dbReference>
<dbReference type="Proteomes" id="UP000447434">
    <property type="component" value="Chromosome 5"/>
</dbReference>
<dbReference type="InterPro" id="IPR046373">
    <property type="entry name" value="Acyl-CoA_Oxase/DH_mid-dom_sf"/>
</dbReference>
<dbReference type="FunFam" id="1.20.140.10:FF:000013">
    <property type="entry name" value="Acyl-coenzyme A oxidase"/>
    <property type="match status" value="1"/>
</dbReference>
<protein>
    <recommendedName>
        <fullName evidence="10">Acyl-coenzyme A oxidase</fullName>
    </recommendedName>
</protein>
<feature type="domain" description="Acyl-CoA oxidase/dehydrogenase middle" evidence="14">
    <location>
        <begin position="135"/>
        <end position="248"/>
    </location>
</feature>
<dbReference type="AlphaFoldDB" id="A0A6A4QJY4"/>
<dbReference type="Pfam" id="PF22924">
    <property type="entry name" value="ACOX_C_alpha1"/>
    <property type="match status" value="1"/>
</dbReference>
<dbReference type="GO" id="GO:0005504">
    <property type="term" value="F:fatty acid binding"/>
    <property type="evidence" value="ECO:0007669"/>
    <property type="project" value="TreeGrafter"/>
</dbReference>
<evidence type="ECO:0000256" key="10">
    <source>
        <dbReference type="PIRNR" id="PIRNR000168"/>
    </source>
</evidence>
<dbReference type="Pfam" id="PF02770">
    <property type="entry name" value="Acyl-CoA_dh_M"/>
    <property type="match status" value="1"/>
</dbReference>
<evidence type="ECO:0000313" key="17">
    <source>
        <dbReference type="EMBL" id="KAE9613789.1"/>
    </source>
</evidence>
<evidence type="ECO:0000256" key="9">
    <source>
        <dbReference type="ARBA" id="ARBA00023140"/>
    </source>
</evidence>
<dbReference type="GO" id="GO:0033540">
    <property type="term" value="P:fatty acid beta-oxidation using acyl-CoA oxidase"/>
    <property type="evidence" value="ECO:0007669"/>
    <property type="project" value="TreeGrafter"/>
</dbReference>
<dbReference type="InterPro" id="IPR037069">
    <property type="entry name" value="AcylCoA_DH/ox_N_sf"/>
</dbReference>
<dbReference type="Pfam" id="PF01756">
    <property type="entry name" value="ACOX"/>
    <property type="match status" value="1"/>
</dbReference>
<comment type="similarity">
    <text evidence="3 10">Belongs to the acyl-CoA oxidase family.</text>
</comment>
<dbReference type="PANTHER" id="PTHR10909:SF250">
    <property type="entry name" value="PEROXISOMAL ACYL-COENZYME A OXIDASE 1"/>
    <property type="match status" value="1"/>
</dbReference>
<keyword evidence="9" id="KW-0576">Peroxisome</keyword>
<comment type="subcellular location">
    <subcellularLocation>
        <location evidence="2">Peroxisome</location>
    </subcellularLocation>
</comment>
<name>A0A6A4QJY4_LUPAL</name>
<reference evidence="18" key="1">
    <citation type="journal article" date="2020" name="Nat. Commun.">
        <title>Genome sequence of the cluster root forming white lupin.</title>
        <authorList>
            <person name="Hufnagel B."/>
            <person name="Marques A."/>
            <person name="Soriano A."/>
            <person name="Marques L."/>
            <person name="Divol F."/>
            <person name="Doumas P."/>
            <person name="Sallet E."/>
            <person name="Mancinotti D."/>
            <person name="Carrere S."/>
            <person name="Marande W."/>
            <person name="Arribat S."/>
            <person name="Keller J."/>
            <person name="Huneau C."/>
            <person name="Blein T."/>
            <person name="Aime D."/>
            <person name="Laguerre M."/>
            <person name="Taylor J."/>
            <person name="Schubert V."/>
            <person name="Nelson M."/>
            <person name="Geu-Flores F."/>
            <person name="Crespi M."/>
            <person name="Gallardo-Guerrero K."/>
            <person name="Delaux P.-M."/>
            <person name="Salse J."/>
            <person name="Berges H."/>
            <person name="Guyot R."/>
            <person name="Gouzy J."/>
            <person name="Peret B."/>
        </authorList>
    </citation>
    <scope>NUCLEOTIDE SEQUENCE [LARGE SCALE GENOMIC DNA]</scope>
    <source>
        <strain evidence="18">cv. Amiga</strain>
    </source>
</reference>
<dbReference type="SUPFAM" id="SSF56645">
    <property type="entry name" value="Acyl-CoA dehydrogenase NM domain-like"/>
    <property type="match status" value="1"/>
</dbReference>
<evidence type="ECO:0000256" key="4">
    <source>
        <dbReference type="ARBA" id="ARBA00022630"/>
    </source>
</evidence>
<dbReference type="Gene3D" id="1.20.140.10">
    <property type="entry name" value="Butyryl-CoA Dehydrogenase, subunit A, domain 3"/>
    <property type="match status" value="2"/>
</dbReference>
<dbReference type="EMBL" id="WOCE01000005">
    <property type="protein sequence ID" value="KAE9613789.1"/>
    <property type="molecule type" value="Genomic_DNA"/>
</dbReference>
<dbReference type="InterPro" id="IPR009100">
    <property type="entry name" value="AcylCoA_DH/oxidase_NM_dom_sf"/>
</dbReference>
<evidence type="ECO:0000259" key="16">
    <source>
        <dbReference type="Pfam" id="PF22924"/>
    </source>
</evidence>
<evidence type="ECO:0000256" key="11">
    <source>
        <dbReference type="PIRSR" id="PIRSR000168-1"/>
    </source>
</evidence>
<dbReference type="Gene3D" id="1.10.540.10">
    <property type="entry name" value="Acyl-CoA dehydrogenase/oxidase, N-terminal domain"/>
    <property type="match status" value="1"/>
</dbReference>
<keyword evidence="4 10" id="KW-0285">Flavoprotein</keyword>
<dbReference type="InterPro" id="IPR036250">
    <property type="entry name" value="AcylCo_DH-like_C"/>
</dbReference>
<evidence type="ECO:0000259" key="13">
    <source>
        <dbReference type="Pfam" id="PF01756"/>
    </source>
</evidence>
<proteinExistence type="inferred from homology"/>
<feature type="active site" description="Proton acceptor" evidence="11">
    <location>
        <position position="425"/>
    </location>
</feature>
<organism evidence="17 18">
    <name type="scientific">Lupinus albus</name>
    <name type="common">White lupine</name>
    <name type="synonym">Lupinus termis</name>
    <dbReference type="NCBI Taxonomy" id="3870"/>
    <lineage>
        <taxon>Eukaryota</taxon>
        <taxon>Viridiplantae</taxon>
        <taxon>Streptophyta</taxon>
        <taxon>Embryophyta</taxon>
        <taxon>Tracheophyta</taxon>
        <taxon>Spermatophyta</taxon>
        <taxon>Magnoliopsida</taxon>
        <taxon>eudicotyledons</taxon>
        <taxon>Gunneridae</taxon>
        <taxon>Pentapetalae</taxon>
        <taxon>rosids</taxon>
        <taxon>fabids</taxon>
        <taxon>Fabales</taxon>
        <taxon>Fabaceae</taxon>
        <taxon>Papilionoideae</taxon>
        <taxon>50 kb inversion clade</taxon>
        <taxon>genistoids sensu lato</taxon>
        <taxon>core genistoids</taxon>
        <taxon>Genisteae</taxon>
        <taxon>Lupinus</taxon>
    </lineage>
</organism>